<keyword evidence="2" id="KW-1185">Reference proteome</keyword>
<sequence length="96" mass="11285">MRTDSRNTSDMKQKENKTYFKTICGLCFGTFRSFLRSSKTEEPMPLPPNLFERKENRALRTICHSLWISKVNRVVFQPRVKRVSFRIAEDLVGEGK</sequence>
<comment type="caution">
    <text evidence="1">The sequence shown here is derived from an EMBL/GenBank/DDBJ whole genome shotgun (WGS) entry which is preliminary data.</text>
</comment>
<dbReference type="Proteomes" id="UP001054837">
    <property type="component" value="Unassembled WGS sequence"/>
</dbReference>
<protein>
    <submittedName>
        <fullName evidence="1">Uncharacterized protein</fullName>
    </submittedName>
</protein>
<proteinExistence type="predicted"/>
<name>A0AAV4TLY9_9ARAC</name>
<reference evidence="1 2" key="1">
    <citation type="submission" date="2021-06" db="EMBL/GenBank/DDBJ databases">
        <title>Caerostris darwini draft genome.</title>
        <authorList>
            <person name="Kono N."/>
            <person name="Arakawa K."/>
        </authorList>
    </citation>
    <scope>NUCLEOTIDE SEQUENCE [LARGE SCALE GENOMIC DNA]</scope>
</reference>
<evidence type="ECO:0000313" key="2">
    <source>
        <dbReference type="Proteomes" id="UP001054837"/>
    </source>
</evidence>
<gene>
    <name evidence="1" type="ORF">CDAR_614741</name>
</gene>
<organism evidence="1 2">
    <name type="scientific">Caerostris darwini</name>
    <dbReference type="NCBI Taxonomy" id="1538125"/>
    <lineage>
        <taxon>Eukaryota</taxon>
        <taxon>Metazoa</taxon>
        <taxon>Ecdysozoa</taxon>
        <taxon>Arthropoda</taxon>
        <taxon>Chelicerata</taxon>
        <taxon>Arachnida</taxon>
        <taxon>Araneae</taxon>
        <taxon>Araneomorphae</taxon>
        <taxon>Entelegynae</taxon>
        <taxon>Araneoidea</taxon>
        <taxon>Araneidae</taxon>
        <taxon>Caerostris</taxon>
    </lineage>
</organism>
<dbReference type="AlphaFoldDB" id="A0AAV4TLY9"/>
<accession>A0AAV4TLY9</accession>
<evidence type="ECO:0000313" key="1">
    <source>
        <dbReference type="EMBL" id="GIY47400.1"/>
    </source>
</evidence>
<dbReference type="EMBL" id="BPLQ01009922">
    <property type="protein sequence ID" value="GIY47400.1"/>
    <property type="molecule type" value="Genomic_DNA"/>
</dbReference>